<evidence type="ECO:0000313" key="3">
    <source>
        <dbReference type="Proteomes" id="UP000236291"/>
    </source>
</evidence>
<feature type="region of interest" description="Disordered" evidence="1">
    <location>
        <begin position="1"/>
        <end position="33"/>
    </location>
</feature>
<sequence>MKRVECYIKGKESNAQKRSRDTKEKGHDSKDARTQIAISGVGVKGMLALNNRHGPNKMTSEDIRSTHKCL</sequence>
<organism evidence="2 3">
    <name type="scientific">Trifolium pratense</name>
    <name type="common">Red clover</name>
    <dbReference type="NCBI Taxonomy" id="57577"/>
    <lineage>
        <taxon>Eukaryota</taxon>
        <taxon>Viridiplantae</taxon>
        <taxon>Streptophyta</taxon>
        <taxon>Embryophyta</taxon>
        <taxon>Tracheophyta</taxon>
        <taxon>Spermatophyta</taxon>
        <taxon>Magnoliopsida</taxon>
        <taxon>eudicotyledons</taxon>
        <taxon>Gunneridae</taxon>
        <taxon>Pentapetalae</taxon>
        <taxon>rosids</taxon>
        <taxon>fabids</taxon>
        <taxon>Fabales</taxon>
        <taxon>Fabaceae</taxon>
        <taxon>Papilionoideae</taxon>
        <taxon>50 kb inversion clade</taxon>
        <taxon>NPAAA clade</taxon>
        <taxon>Hologalegina</taxon>
        <taxon>IRL clade</taxon>
        <taxon>Trifolieae</taxon>
        <taxon>Trifolium</taxon>
    </lineage>
</organism>
<dbReference type="Proteomes" id="UP000236291">
    <property type="component" value="Unassembled WGS sequence"/>
</dbReference>
<feature type="region of interest" description="Disordered" evidence="1">
    <location>
        <begin position="49"/>
        <end position="70"/>
    </location>
</feature>
<dbReference type="AlphaFoldDB" id="A0A2K3ME39"/>
<evidence type="ECO:0000256" key="1">
    <source>
        <dbReference type="SAM" id="MobiDB-lite"/>
    </source>
</evidence>
<name>A0A2K3ME39_TRIPR</name>
<dbReference type="EMBL" id="ASHM01058514">
    <property type="protein sequence ID" value="PNX89054.1"/>
    <property type="molecule type" value="Genomic_DNA"/>
</dbReference>
<accession>A0A2K3ME39</accession>
<reference evidence="2 3" key="2">
    <citation type="journal article" date="2017" name="Front. Plant Sci.">
        <title>Gene Classification and Mining of Molecular Markers Useful in Red Clover (Trifolium pratense) Breeding.</title>
        <authorList>
            <person name="Istvanek J."/>
            <person name="Dluhosova J."/>
            <person name="Dluhos P."/>
            <person name="Patkova L."/>
            <person name="Nedelnik J."/>
            <person name="Repkova J."/>
        </authorList>
    </citation>
    <scope>NUCLEOTIDE SEQUENCE [LARGE SCALE GENOMIC DNA]</scope>
    <source>
        <strain evidence="3">cv. Tatra</strain>
        <tissue evidence="2">Young leaves</tissue>
    </source>
</reference>
<comment type="caution">
    <text evidence="2">The sequence shown here is derived from an EMBL/GenBank/DDBJ whole genome shotgun (WGS) entry which is preliminary data.</text>
</comment>
<gene>
    <name evidence="2" type="ORF">L195_g045171</name>
</gene>
<protein>
    <submittedName>
        <fullName evidence="2">Uncharacterized protein</fullName>
    </submittedName>
</protein>
<proteinExistence type="predicted"/>
<evidence type="ECO:0000313" key="2">
    <source>
        <dbReference type="EMBL" id="PNX89054.1"/>
    </source>
</evidence>
<reference evidence="2 3" key="1">
    <citation type="journal article" date="2014" name="Am. J. Bot.">
        <title>Genome assembly and annotation for red clover (Trifolium pratense; Fabaceae).</title>
        <authorList>
            <person name="Istvanek J."/>
            <person name="Jaros M."/>
            <person name="Krenek A."/>
            <person name="Repkova J."/>
        </authorList>
    </citation>
    <scope>NUCLEOTIDE SEQUENCE [LARGE SCALE GENOMIC DNA]</scope>
    <source>
        <strain evidence="3">cv. Tatra</strain>
        <tissue evidence="2">Young leaves</tissue>
    </source>
</reference>
<feature type="compositionally biased region" description="Basic and acidic residues" evidence="1">
    <location>
        <begin position="59"/>
        <end position="70"/>
    </location>
</feature>